<evidence type="ECO:0000313" key="4">
    <source>
        <dbReference type="EMBL" id="MBB4013450.1"/>
    </source>
</evidence>
<comment type="caution">
    <text evidence="4">The sequence shown here is derived from an EMBL/GenBank/DDBJ whole genome shotgun (WGS) entry which is preliminary data.</text>
</comment>
<name>A0A840BKF2_9RHOO</name>
<keyword evidence="5" id="KW-1185">Reference proteome</keyword>
<proteinExistence type="predicted"/>
<evidence type="ECO:0000256" key="2">
    <source>
        <dbReference type="SAM" id="SignalP"/>
    </source>
</evidence>
<dbReference type="SMART" id="SM00062">
    <property type="entry name" value="PBPb"/>
    <property type="match status" value="1"/>
</dbReference>
<feature type="chain" id="PRO_5032829471" evidence="2">
    <location>
        <begin position="32"/>
        <end position="275"/>
    </location>
</feature>
<organism evidence="4 5">
    <name type="scientific">Niveibacterium umoris</name>
    <dbReference type="NCBI Taxonomy" id="1193620"/>
    <lineage>
        <taxon>Bacteria</taxon>
        <taxon>Pseudomonadati</taxon>
        <taxon>Pseudomonadota</taxon>
        <taxon>Betaproteobacteria</taxon>
        <taxon>Rhodocyclales</taxon>
        <taxon>Rhodocyclaceae</taxon>
        <taxon>Niveibacterium</taxon>
    </lineage>
</organism>
<dbReference type="PANTHER" id="PTHR35936:SF19">
    <property type="entry name" value="AMINO-ACID-BINDING PROTEIN YXEM-RELATED"/>
    <property type="match status" value="1"/>
</dbReference>
<dbReference type="Gene3D" id="3.40.190.10">
    <property type="entry name" value="Periplasmic binding protein-like II"/>
    <property type="match status" value="2"/>
</dbReference>
<keyword evidence="1 2" id="KW-0732">Signal</keyword>
<accession>A0A840BKF2</accession>
<dbReference type="PANTHER" id="PTHR35936">
    <property type="entry name" value="MEMBRANE-BOUND LYTIC MUREIN TRANSGLYCOSYLASE F"/>
    <property type="match status" value="1"/>
</dbReference>
<dbReference type="SUPFAM" id="SSF53850">
    <property type="entry name" value="Periplasmic binding protein-like II"/>
    <property type="match status" value="1"/>
</dbReference>
<dbReference type="Pfam" id="PF00497">
    <property type="entry name" value="SBP_bac_3"/>
    <property type="match status" value="1"/>
</dbReference>
<evidence type="ECO:0000256" key="1">
    <source>
        <dbReference type="ARBA" id="ARBA00022729"/>
    </source>
</evidence>
<evidence type="ECO:0000313" key="5">
    <source>
        <dbReference type="Proteomes" id="UP000561045"/>
    </source>
</evidence>
<sequence>MAIVSAQRRFTRTRMALCALLLASVAGMADAAICEKSVRWKDDAPYTFRSKDGSIRGIYADLVQEALERLECKTQFVEMPWARALVELEAGRLDILPGALKTAERERFAYFSRAVNRSPNVLFIGTAASKRFQIAALKDLLSTDFRLGAQIKVSYGPDYDTLMANEAFARKVTFISDRRGAWRMIAADRIDGLIADETTGRIEIHELGLDQAIAKSSVVVSNEASMVALSKATIDPDFVTRFNRAIETMLEDGSYVRIIERYIPCRASKETLGCK</sequence>
<dbReference type="Proteomes" id="UP000561045">
    <property type="component" value="Unassembled WGS sequence"/>
</dbReference>
<feature type="signal peptide" evidence="2">
    <location>
        <begin position="1"/>
        <end position="31"/>
    </location>
</feature>
<dbReference type="AlphaFoldDB" id="A0A840BKF2"/>
<protein>
    <submittedName>
        <fullName evidence="4">Polar amino acid transport system substrate-binding protein</fullName>
    </submittedName>
</protein>
<dbReference type="EMBL" id="JACIET010000002">
    <property type="protein sequence ID" value="MBB4013450.1"/>
    <property type="molecule type" value="Genomic_DNA"/>
</dbReference>
<evidence type="ECO:0000259" key="3">
    <source>
        <dbReference type="SMART" id="SM00062"/>
    </source>
</evidence>
<gene>
    <name evidence="4" type="ORF">GGR36_002796</name>
</gene>
<dbReference type="RefSeq" id="WP_183635319.1">
    <property type="nucleotide sequence ID" value="NZ_BAABLE010000005.1"/>
</dbReference>
<reference evidence="4 5" key="1">
    <citation type="submission" date="2020-08" db="EMBL/GenBank/DDBJ databases">
        <title>Genomic Encyclopedia of Type Strains, Phase IV (KMG-IV): sequencing the most valuable type-strain genomes for metagenomic binning, comparative biology and taxonomic classification.</title>
        <authorList>
            <person name="Goeker M."/>
        </authorList>
    </citation>
    <scope>NUCLEOTIDE SEQUENCE [LARGE SCALE GENOMIC DNA]</scope>
    <source>
        <strain evidence="4 5">DSM 106739</strain>
    </source>
</reference>
<feature type="domain" description="Solute-binding protein family 3/N-terminal" evidence="3">
    <location>
        <begin position="41"/>
        <end position="264"/>
    </location>
</feature>
<dbReference type="InterPro" id="IPR001638">
    <property type="entry name" value="Solute-binding_3/MltF_N"/>
</dbReference>